<feature type="transmembrane region" description="Helical" evidence="1">
    <location>
        <begin position="116"/>
        <end position="141"/>
    </location>
</feature>
<gene>
    <name evidence="2" type="ORF">MTR67_005879</name>
</gene>
<accession>A0AAF0PWQ8</accession>
<evidence type="ECO:0000313" key="2">
    <source>
        <dbReference type="EMBL" id="WMV12494.1"/>
    </source>
</evidence>
<feature type="non-terminal residue" evidence="2">
    <location>
        <position position="1"/>
    </location>
</feature>
<organism evidence="2 3">
    <name type="scientific">Solanum verrucosum</name>
    <dbReference type="NCBI Taxonomy" id="315347"/>
    <lineage>
        <taxon>Eukaryota</taxon>
        <taxon>Viridiplantae</taxon>
        <taxon>Streptophyta</taxon>
        <taxon>Embryophyta</taxon>
        <taxon>Tracheophyta</taxon>
        <taxon>Spermatophyta</taxon>
        <taxon>Magnoliopsida</taxon>
        <taxon>eudicotyledons</taxon>
        <taxon>Gunneridae</taxon>
        <taxon>Pentapetalae</taxon>
        <taxon>asterids</taxon>
        <taxon>lamiids</taxon>
        <taxon>Solanales</taxon>
        <taxon>Solanaceae</taxon>
        <taxon>Solanoideae</taxon>
        <taxon>Solaneae</taxon>
        <taxon>Solanum</taxon>
    </lineage>
</organism>
<evidence type="ECO:0000256" key="1">
    <source>
        <dbReference type="SAM" id="Phobius"/>
    </source>
</evidence>
<keyword evidence="1" id="KW-0472">Membrane</keyword>
<dbReference type="EMBL" id="CP133612">
    <property type="protein sequence ID" value="WMV12494.1"/>
    <property type="molecule type" value="Genomic_DNA"/>
</dbReference>
<name>A0AAF0PWQ8_SOLVR</name>
<keyword evidence="1" id="KW-0812">Transmembrane</keyword>
<proteinExistence type="predicted"/>
<keyword evidence="1" id="KW-1133">Transmembrane helix</keyword>
<evidence type="ECO:0000313" key="3">
    <source>
        <dbReference type="Proteomes" id="UP001234989"/>
    </source>
</evidence>
<reference evidence="2" key="1">
    <citation type="submission" date="2023-08" db="EMBL/GenBank/DDBJ databases">
        <title>A de novo genome assembly of Solanum verrucosum Schlechtendal, a Mexican diploid species geographically isolated from the other diploid A-genome species in potato relatives.</title>
        <authorList>
            <person name="Hosaka K."/>
        </authorList>
    </citation>
    <scope>NUCLEOTIDE SEQUENCE</scope>
    <source>
        <tissue evidence="2">Young leaves</tissue>
    </source>
</reference>
<feature type="transmembrane region" description="Helical" evidence="1">
    <location>
        <begin position="37"/>
        <end position="57"/>
    </location>
</feature>
<sequence>VSVDSNAVEKKQWHLCRLESLSASASESSDFTSLTPLMVALMCMELWHVFAGPLISLPKEVRRPDNGSKTLSELKFQLTLCSYEIIVLILLLGIWFCDFDSQVPHLFLSRNMFFVLRIMFLLVTWTTFVLVSVCNSFVLVFHSQWLVLVKDNLIYSCCTVAKQLTSRYYTEKYAEKFKLGTTIWKYAVGVSKDIFSVEFENLCLWFLAELEFPKYAWYDSRAPAKYQCLGVLRMLIC</sequence>
<dbReference type="AlphaFoldDB" id="A0AAF0PWQ8"/>
<feature type="transmembrane region" description="Helical" evidence="1">
    <location>
        <begin position="78"/>
        <end position="96"/>
    </location>
</feature>
<keyword evidence="3" id="KW-1185">Reference proteome</keyword>
<protein>
    <submittedName>
        <fullName evidence="2">Uncharacterized protein</fullName>
    </submittedName>
</protein>
<dbReference type="Proteomes" id="UP001234989">
    <property type="component" value="Chromosome 1"/>
</dbReference>